<protein>
    <submittedName>
        <fullName evidence="1">Uncharacterized protein</fullName>
    </submittedName>
</protein>
<gene>
    <name evidence="1" type="ORF">POM88_022077</name>
</gene>
<dbReference type="EMBL" id="JAUIZM010000005">
    <property type="protein sequence ID" value="KAK1384342.1"/>
    <property type="molecule type" value="Genomic_DNA"/>
</dbReference>
<dbReference type="Gene3D" id="2.40.50.140">
    <property type="entry name" value="Nucleic acid-binding proteins"/>
    <property type="match status" value="1"/>
</dbReference>
<dbReference type="SUPFAM" id="SSF50249">
    <property type="entry name" value="Nucleic acid-binding proteins"/>
    <property type="match status" value="1"/>
</dbReference>
<proteinExistence type="predicted"/>
<accession>A0AAD8IH63</accession>
<dbReference type="AlphaFoldDB" id="A0AAD8IH63"/>
<evidence type="ECO:0000313" key="2">
    <source>
        <dbReference type="Proteomes" id="UP001237642"/>
    </source>
</evidence>
<name>A0AAD8IH63_9APIA</name>
<reference evidence="1" key="2">
    <citation type="submission" date="2023-05" db="EMBL/GenBank/DDBJ databases">
        <authorList>
            <person name="Schelkunov M.I."/>
        </authorList>
    </citation>
    <scope>NUCLEOTIDE SEQUENCE</scope>
    <source>
        <strain evidence="1">Hsosn_3</strain>
        <tissue evidence="1">Leaf</tissue>
    </source>
</reference>
<organism evidence="1 2">
    <name type="scientific">Heracleum sosnowskyi</name>
    <dbReference type="NCBI Taxonomy" id="360622"/>
    <lineage>
        <taxon>Eukaryota</taxon>
        <taxon>Viridiplantae</taxon>
        <taxon>Streptophyta</taxon>
        <taxon>Embryophyta</taxon>
        <taxon>Tracheophyta</taxon>
        <taxon>Spermatophyta</taxon>
        <taxon>Magnoliopsida</taxon>
        <taxon>eudicotyledons</taxon>
        <taxon>Gunneridae</taxon>
        <taxon>Pentapetalae</taxon>
        <taxon>asterids</taxon>
        <taxon>campanulids</taxon>
        <taxon>Apiales</taxon>
        <taxon>Apiaceae</taxon>
        <taxon>Apioideae</taxon>
        <taxon>apioid superclade</taxon>
        <taxon>Tordylieae</taxon>
        <taxon>Tordyliinae</taxon>
        <taxon>Heracleum</taxon>
    </lineage>
</organism>
<keyword evidence="2" id="KW-1185">Reference proteome</keyword>
<sequence>MASNNHLTANTRPSFLCSFRIVVQVEDPTGSTCVTLFNKEAGQLIGVPLQKILAEQAEGAQMTYIPSVVHNIIGKLCAFQIKISPYNIIQECEEYTITRVSEVDEDVNQANILPNFVDAGTLVPDGVKR</sequence>
<evidence type="ECO:0000313" key="1">
    <source>
        <dbReference type="EMBL" id="KAK1384342.1"/>
    </source>
</evidence>
<dbReference type="Proteomes" id="UP001237642">
    <property type="component" value="Unassembled WGS sequence"/>
</dbReference>
<comment type="caution">
    <text evidence="1">The sequence shown here is derived from an EMBL/GenBank/DDBJ whole genome shotgun (WGS) entry which is preliminary data.</text>
</comment>
<dbReference type="InterPro" id="IPR012340">
    <property type="entry name" value="NA-bd_OB-fold"/>
</dbReference>
<reference evidence="1" key="1">
    <citation type="submission" date="2023-02" db="EMBL/GenBank/DDBJ databases">
        <title>Genome of toxic invasive species Heracleum sosnowskyi carries increased number of genes despite the absence of recent whole-genome duplications.</title>
        <authorList>
            <person name="Schelkunov M."/>
            <person name="Shtratnikova V."/>
            <person name="Makarenko M."/>
            <person name="Klepikova A."/>
            <person name="Omelchenko D."/>
            <person name="Novikova G."/>
            <person name="Obukhova E."/>
            <person name="Bogdanov V."/>
            <person name="Penin A."/>
            <person name="Logacheva M."/>
        </authorList>
    </citation>
    <scope>NUCLEOTIDE SEQUENCE</scope>
    <source>
        <strain evidence="1">Hsosn_3</strain>
        <tissue evidence="1">Leaf</tissue>
    </source>
</reference>